<feature type="signal peptide" evidence="7">
    <location>
        <begin position="1"/>
        <end position="19"/>
    </location>
</feature>
<protein>
    <submittedName>
        <fullName evidence="8">Penicillin acylase family protein</fullName>
    </submittedName>
</protein>
<dbReference type="PANTHER" id="PTHR34218">
    <property type="entry name" value="PEPTIDASE S45 PENICILLIN AMIDASE"/>
    <property type="match status" value="1"/>
</dbReference>
<evidence type="ECO:0000313" key="8">
    <source>
        <dbReference type="EMBL" id="RRB17126.1"/>
    </source>
</evidence>
<feature type="chain" id="PRO_5018248755" evidence="7">
    <location>
        <begin position="20"/>
        <end position="816"/>
    </location>
</feature>
<dbReference type="CDD" id="cd03747">
    <property type="entry name" value="Ntn_PGA_like"/>
    <property type="match status" value="1"/>
</dbReference>
<keyword evidence="2" id="KW-0378">Hydrolase</keyword>
<dbReference type="OrthoDB" id="9759796at2"/>
<dbReference type="Pfam" id="PF01804">
    <property type="entry name" value="Penicil_amidase"/>
    <property type="match status" value="2"/>
</dbReference>
<comment type="caution">
    <text evidence="8">The sequence shown here is derived from an EMBL/GenBank/DDBJ whole genome shotgun (WGS) entry which is preliminary data.</text>
</comment>
<evidence type="ECO:0000256" key="2">
    <source>
        <dbReference type="ARBA" id="ARBA00022801"/>
    </source>
</evidence>
<dbReference type="InterPro" id="IPR043146">
    <property type="entry name" value="Penicillin_amidase_N_B-knob"/>
</dbReference>
<feature type="active site" description="Nucleophile" evidence="4">
    <location>
        <position position="261"/>
    </location>
</feature>
<comment type="cofactor">
    <cofactor evidence="5">
        <name>Ca(2+)</name>
        <dbReference type="ChEBI" id="CHEBI:29108"/>
    </cofactor>
    <text evidence="5">Binds 1 Ca(2+) ion per dimer.</text>
</comment>
<dbReference type="Proteomes" id="UP000274271">
    <property type="component" value="Unassembled WGS sequence"/>
</dbReference>
<evidence type="ECO:0000256" key="5">
    <source>
        <dbReference type="PIRSR" id="PIRSR001227-2"/>
    </source>
</evidence>
<dbReference type="Gene3D" id="3.60.20.10">
    <property type="entry name" value="Glutamine Phosphoribosylpyrophosphate, subunit 1, domain 1"/>
    <property type="match status" value="2"/>
</dbReference>
<organism evidence="8 9">
    <name type="scientific">Larkinella knui</name>
    <dbReference type="NCBI Taxonomy" id="2025310"/>
    <lineage>
        <taxon>Bacteria</taxon>
        <taxon>Pseudomonadati</taxon>
        <taxon>Bacteroidota</taxon>
        <taxon>Cytophagia</taxon>
        <taxon>Cytophagales</taxon>
        <taxon>Spirosomataceae</taxon>
        <taxon>Larkinella</taxon>
    </lineage>
</organism>
<gene>
    <name evidence="8" type="ORF">EHT87_02270</name>
</gene>
<dbReference type="SUPFAM" id="SSF56235">
    <property type="entry name" value="N-terminal nucleophile aminohydrolases (Ntn hydrolases)"/>
    <property type="match status" value="1"/>
</dbReference>
<feature type="region of interest" description="Disordered" evidence="6">
    <location>
        <begin position="446"/>
        <end position="487"/>
    </location>
</feature>
<evidence type="ECO:0000256" key="7">
    <source>
        <dbReference type="SAM" id="SignalP"/>
    </source>
</evidence>
<feature type="compositionally biased region" description="Polar residues" evidence="6">
    <location>
        <begin position="464"/>
        <end position="475"/>
    </location>
</feature>
<dbReference type="InterPro" id="IPR023343">
    <property type="entry name" value="Penicillin_amidase_dom1"/>
</dbReference>
<feature type="binding site" evidence="5">
    <location>
        <position position="176"/>
    </location>
    <ligand>
        <name>Ca(2+)</name>
        <dbReference type="ChEBI" id="CHEBI:29108"/>
    </ligand>
</feature>
<dbReference type="InterPro" id="IPR029055">
    <property type="entry name" value="Ntn_hydrolases_N"/>
</dbReference>
<dbReference type="InterPro" id="IPR002692">
    <property type="entry name" value="S45"/>
</dbReference>
<proteinExistence type="inferred from homology"/>
<evidence type="ECO:0000313" key="9">
    <source>
        <dbReference type="Proteomes" id="UP000274271"/>
    </source>
</evidence>
<keyword evidence="5" id="KW-0479">Metal-binding</keyword>
<dbReference type="Gene3D" id="1.10.439.10">
    <property type="entry name" value="Penicillin Amidohydrolase, domain 1"/>
    <property type="match status" value="1"/>
</dbReference>
<dbReference type="PANTHER" id="PTHR34218:SF4">
    <property type="entry name" value="ACYL-HOMOSERINE LACTONE ACYLASE QUIP"/>
    <property type="match status" value="1"/>
</dbReference>
<dbReference type="Gene3D" id="2.30.120.10">
    <property type="match status" value="1"/>
</dbReference>
<keyword evidence="9" id="KW-1185">Reference proteome</keyword>
<comment type="similarity">
    <text evidence="1">Belongs to the peptidase S45 family.</text>
</comment>
<evidence type="ECO:0000256" key="6">
    <source>
        <dbReference type="SAM" id="MobiDB-lite"/>
    </source>
</evidence>
<dbReference type="GO" id="GO:0046872">
    <property type="term" value="F:metal ion binding"/>
    <property type="evidence" value="ECO:0007669"/>
    <property type="project" value="UniProtKB-KW"/>
</dbReference>
<dbReference type="InterPro" id="IPR014395">
    <property type="entry name" value="Pen/GL7ACA/AHL_acylase"/>
</dbReference>
<evidence type="ECO:0000256" key="3">
    <source>
        <dbReference type="ARBA" id="ARBA00023145"/>
    </source>
</evidence>
<evidence type="ECO:0000256" key="1">
    <source>
        <dbReference type="ARBA" id="ARBA00006586"/>
    </source>
</evidence>
<name>A0A3P1CVF4_9BACT</name>
<dbReference type="EMBL" id="RQJP01000001">
    <property type="protein sequence ID" value="RRB17126.1"/>
    <property type="molecule type" value="Genomic_DNA"/>
</dbReference>
<dbReference type="GO" id="GO:0016811">
    <property type="term" value="F:hydrolase activity, acting on carbon-nitrogen (but not peptide) bonds, in linear amides"/>
    <property type="evidence" value="ECO:0007669"/>
    <property type="project" value="InterPro"/>
</dbReference>
<keyword evidence="5" id="KW-0106">Calcium</keyword>
<keyword evidence="7" id="KW-0732">Signal</keyword>
<feature type="binding site" evidence="5">
    <location>
        <position position="333"/>
    </location>
    <ligand>
        <name>Ca(2+)</name>
        <dbReference type="ChEBI" id="CHEBI:29108"/>
    </ligand>
</feature>
<feature type="binding site" evidence="5">
    <location>
        <position position="336"/>
    </location>
    <ligand>
        <name>Ca(2+)</name>
        <dbReference type="ChEBI" id="CHEBI:29108"/>
    </ligand>
</feature>
<accession>A0A3P1CVF4</accession>
<dbReference type="AlphaFoldDB" id="A0A3P1CVF4"/>
<dbReference type="RefSeq" id="WP_124903414.1">
    <property type="nucleotide sequence ID" value="NZ_RQJP01000001.1"/>
</dbReference>
<dbReference type="PIRSF" id="PIRSF001227">
    <property type="entry name" value="Pen_acylase"/>
    <property type="match status" value="1"/>
</dbReference>
<keyword evidence="3" id="KW-0865">Zymogen</keyword>
<evidence type="ECO:0000256" key="4">
    <source>
        <dbReference type="PIRSR" id="PIRSR001227-1"/>
    </source>
</evidence>
<sequence>MRLTTALALLWLLFTSPFACTQSAEKLKLPGLRQPVEVLRDQWGIAHIYAQNEHDLFFAQGYNAASDRLFQLEIWRRQATGTVAELLGANEIKRDQGTRLFRFRGNLEQELKHYHPNGPQIVGAFVEGINAYIRQINQTPDKLPVEFKILKTQPGLWTPEVVISRHQGLLENVRSELDYGRLVHLLGPEKVRELAWFQPTSKTGEPDLTLHVNGEDLFQPILQLYEAFRLPIRFTDKDRGLGATEEEAAVWFRQEKQLVGSNNWVVSGQRSASGFPMLANDPHRTQAIPSLRYWVHLHAPNWNVVGAGEPTLPGVSIGHNEFGAWGLTIFETDVEDLYVYEANPENASQYKYRGKWESVKTIFDTIRVKDQQPVPVQLKYTRHGPVVFEDAKKHTLYAVRAAWLEPGCAPYLASLRMNQSKNWTEFRQACTYSRVPGENMVWAGRHSGGRPSGGRHSGGRPASNPTGSIGWQATGISPIRPSRSGKNWSGLVPVPGDGRFEWGGFLPIQQLPNKANPPEGFLATANNNLIPTHFPHRNAVAWEWASPARAHRIAEVLKSKPKHSLPDFKTLQADYLSITARKLVPLLNGLQTGDEPVEWARQQLLDWDFKLEPGSITAAVYVAWETQLQQAVYQLAVPEKAWNYVSGIPTERFVSWLTSDLRGPLKTIDRDDLVLTCLENAIADLTKRLGYDRTHWWYGQPANKHIFMTHPLGNLMSPQQASDYAIGPAARGGYGETVNSTGNALNQEQGASFRILVDTGDWDKTLGINNPGQSGDPASPHYRDLFPIWEKNDYFPVYFSKEKVKSVTEKRTVLEP</sequence>
<dbReference type="GO" id="GO:0017000">
    <property type="term" value="P:antibiotic biosynthetic process"/>
    <property type="evidence" value="ECO:0007669"/>
    <property type="project" value="InterPro"/>
</dbReference>
<reference evidence="8 9" key="1">
    <citation type="submission" date="2018-11" db="EMBL/GenBank/DDBJ databases">
        <authorList>
            <person name="Zhou Z."/>
            <person name="Wang G."/>
        </authorList>
    </citation>
    <scope>NUCLEOTIDE SEQUENCE [LARGE SCALE GENOMIC DNA]</scope>
    <source>
        <strain evidence="8 9">KCTC42998</strain>
    </source>
</reference>